<dbReference type="SUPFAM" id="SSF52540">
    <property type="entry name" value="P-loop containing nucleoside triphosphate hydrolases"/>
    <property type="match status" value="1"/>
</dbReference>
<dbReference type="AlphaFoldDB" id="A0A951PRK9"/>
<dbReference type="InterPro" id="IPR027417">
    <property type="entry name" value="P-loop_NTPase"/>
</dbReference>
<reference evidence="1" key="1">
    <citation type="submission" date="2021-05" db="EMBL/GenBank/DDBJ databases">
        <authorList>
            <person name="Pietrasiak N."/>
            <person name="Ward R."/>
            <person name="Stajich J.E."/>
            <person name="Kurbessoian T."/>
        </authorList>
    </citation>
    <scope>NUCLEOTIDE SEQUENCE</scope>
    <source>
        <strain evidence="1">CPER-KK1</strain>
    </source>
</reference>
<dbReference type="Gene3D" id="3.40.50.300">
    <property type="entry name" value="P-loop containing nucleotide triphosphate hydrolases"/>
    <property type="match status" value="1"/>
</dbReference>
<protein>
    <submittedName>
        <fullName evidence="1">AAA family ATPase</fullName>
    </submittedName>
</protein>
<dbReference type="PANTHER" id="PTHR41930:SF1">
    <property type="entry name" value="DEPHOSPHO-COA KINASE"/>
    <property type="match status" value="1"/>
</dbReference>
<evidence type="ECO:0000313" key="2">
    <source>
        <dbReference type="Proteomes" id="UP000753908"/>
    </source>
</evidence>
<comment type="caution">
    <text evidence="1">The sequence shown here is derived from an EMBL/GenBank/DDBJ whole genome shotgun (WGS) entry which is preliminary data.</text>
</comment>
<name>A0A951PRK9_9CYAN</name>
<dbReference type="EMBL" id="JAHHIF010000070">
    <property type="protein sequence ID" value="MBW4548750.1"/>
    <property type="molecule type" value="Genomic_DNA"/>
</dbReference>
<dbReference type="Pfam" id="PF13238">
    <property type="entry name" value="AAA_18"/>
    <property type="match status" value="1"/>
</dbReference>
<dbReference type="PANTHER" id="PTHR41930">
    <property type="entry name" value="UPF0200 PROTEIN MJ1399"/>
    <property type="match status" value="1"/>
</dbReference>
<gene>
    <name evidence="1" type="ORF">KME25_30740</name>
</gene>
<reference evidence="1" key="2">
    <citation type="journal article" date="2022" name="Microbiol. Resour. Announc.">
        <title>Metagenome Sequencing to Explore Phylogenomics of Terrestrial Cyanobacteria.</title>
        <authorList>
            <person name="Ward R.D."/>
            <person name="Stajich J.E."/>
            <person name="Johansen J.R."/>
            <person name="Huntemann M."/>
            <person name="Clum A."/>
            <person name="Foster B."/>
            <person name="Foster B."/>
            <person name="Roux S."/>
            <person name="Palaniappan K."/>
            <person name="Varghese N."/>
            <person name="Mukherjee S."/>
            <person name="Reddy T.B.K."/>
            <person name="Daum C."/>
            <person name="Copeland A."/>
            <person name="Chen I.A."/>
            <person name="Ivanova N.N."/>
            <person name="Kyrpides N.C."/>
            <person name="Shapiro N."/>
            <person name="Eloe-Fadrosh E.A."/>
            <person name="Pietrasiak N."/>
        </authorList>
    </citation>
    <scope>NUCLEOTIDE SEQUENCE</scope>
    <source>
        <strain evidence="1">CPER-KK1</strain>
    </source>
</reference>
<sequence length="183" mass="20372">MKPIVLGFAGSIASGKSTLSSKVAEALHWPRVSFGDYVRSVARLRGFPELREVLQEVGAELVEDDVEQFCCAVLAQVNWQPGQPLIIDGIRHVEVLTALRQLVAPMELYLIFIVVDESVRAVRLLERGKSNPTSYQLLELNSTEYQVKGYLKDLADLVVDSTYSIEEVMKEVTSCLQSQCAKN</sequence>
<accession>A0A951PRK9</accession>
<proteinExistence type="predicted"/>
<organism evidence="1 2">
    <name type="scientific">Symplocastrum torsivum CPER-KK1</name>
    <dbReference type="NCBI Taxonomy" id="450513"/>
    <lineage>
        <taxon>Bacteria</taxon>
        <taxon>Bacillati</taxon>
        <taxon>Cyanobacteriota</taxon>
        <taxon>Cyanophyceae</taxon>
        <taxon>Oscillatoriophycideae</taxon>
        <taxon>Oscillatoriales</taxon>
        <taxon>Microcoleaceae</taxon>
        <taxon>Symplocastrum</taxon>
    </lineage>
</organism>
<dbReference type="Proteomes" id="UP000753908">
    <property type="component" value="Unassembled WGS sequence"/>
</dbReference>
<evidence type="ECO:0000313" key="1">
    <source>
        <dbReference type="EMBL" id="MBW4548750.1"/>
    </source>
</evidence>